<dbReference type="EMBL" id="JADFTS010000004">
    <property type="protein sequence ID" value="KAF9612167.1"/>
    <property type="molecule type" value="Genomic_DNA"/>
</dbReference>
<dbReference type="GO" id="GO:0005737">
    <property type="term" value="C:cytoplasm"/>
    <property type="evidence" value="ECO:0007669"/>
    <property type="project" value="TreeGrafter"/>
</dbReference>
<keyword evidence="10" id="KW-1185">Reference proteome</keyword>
<dbReference type="SUPFAM" id="SSF47323">
    <property type="entry name" value="Anticodon-binding domain of a subclass of class I aminoacyl-tRNA synthetases"/>
    <property type="match status" value="1"/>
</dbReference>
<dbReference type="SUPFAM" id="SSF52374">
    <property type="entry name" value="Nucleotidylyl transferase"/>
    <property type="match status" value="1"/>
</dbReference>
<dbReference type="GO" id="GO:0006423">
    <property type="term" value="P:cysteinyl-tRNA aminoacylation"/>
    <property type="evidence" value="ECO:0007669"/>
    <property type="project" value="TreeGrafter"/>
</dbReference>
<dbReference type="GO" id="GO:0046872">
    <property type="term" value="F:metal ion binding"/>
    <property type="evidence" value="ECO:0007669"/>
    <property type="project" value="UniProtKB-KW"/>
</dbReference>
<dbReference type="OrthoDB" id="438179at2759"/>
<evidence type="ECO:0000256" key="3">
    <source>
        <dbReference type="ARBA" id="ARBA00022723"/>
    </source>
</evidence>
<dbReference type="Gene3D" id="1.20.120.1910">
    <property type="entry name" value="Cysteine-tRNA ligase, C-terminal anti-codon recognition domain"/>
    <property type="match status" value="1"/>
</dbReference>
<keyword evidence="4" id="KW-0547">Nucleotide-binding</keyword>
<dbReference type="InterPro" id="IPR056411">
    <property type="entry name" value="CysS_C"/>
</dbReference>
<dbReference type="InterPro" id="IPR032678">
    <property type="entry name" value="tRNA-synt_1_cat_dom"/>
</dbReference>
<dbReference type="InterPro" id="IPR014729">
    <property type="entry name" value="Rossmann-like_a/b/a_fold"/>
</dbReference>
<evidence type="ECO:0000259" key="7">
    <source>
        <dbReference type="Pfam" id="PF01406"/>
    </source>
</evidence>
<dbReference type="Pfam" id="PF01406">
    <property type="entry name" value="tRNA-synt_1e"/>
    <property type="match status" value="1"/>
</dbReference>
<evidence type="ECO:0000256" key="2">
    <source>
        <dbReference type="ARBA" id="ARBA00022598"/>
    </source>
</evidence>
<accession>A0A835I8L8</accession>
<sequence>MITFRQKQVFKPKNPGKVGMYVCGVTAYDLSHIGHACVYVSFDVLFRRYFDEFRCDMSYLHCISPSVEPRVSDHMPQIIDMIKQTLRDCEEVLSKHPEANCKDNIPPATQTCIDKFHNDFEISMLDDLHTPIVLVAMADPLKTINDFLHTHQGKKQELHIQSLSALEEEIKSVLSVLGLKPTSYAEVLQQLREKVLKRAGLQEDDVSQKIEQRTSARKNKEYERSDAIRKELAEVGIALMDGPKGTFWRPTQLCLLPYKSMRSTLRE</sequence>
<dbReference type="Gene3D" id="3.40.50.620">
    <property type="entry name" value="HUPs"/>
    <property type="match status" value="1"/>
</dbReference>
<dbReference type="AlphaFoldDB" id="A0A835I8L8"/>
<feature type="domain" description="tRNA synthetases class I catalytic" evidence="7">
    <location>
        <begin position="10"/>
        <end position="60"/>
    </location>
</feature>
<evidence type="ECO:0000259" key="8">
    <source>
        <dbReference type="Pfam" id="PF23493"/>
    </source>
</evidence>
<gene>
    <name evidence="9" type="ORF">IFM89_038355</name>
</gene>
<dbReference type="GO" id="GO:0005524">
    <property type="term" value="F:ATP binding"/>
    <property type="evidence" value="ECO:0007669"/>
    <property type="project" value="UniProtKB-KW"/>
</dbReference>
<dbReference type="FunFam" id="1.20.120.1910:FF:000003">
    <property type="entry name" value="Cysteine--tRNA ligase CPS1, chloroplastic/mitochondrial"/>
    <property type="match status" value="1"/>
</dbReference>
<feature type="domain" description="Cysteinyl-tRNA ligase anticodon binding" evidence="8">
    <location>
        <begin position="211"/>
        <end position="249"/>
    </location>
</feature>
<keyword evidence="6" id="KW-0067">ATP-binding</keyword>
<dbReference type="PANTHER" id="PTHR10890">
    <property type="entry name" value="CYSTEINYL-TRNA SYNTHETASE"/>
    <property type="match status" value="1"/>
</dbReference>
<evidence type="ECO:0000256" key="5">
    <source>
        <dbReference type="ARBA" id="ARBA00022833"/>
    </source>
</evidence>
<evidence type="ECO:0000256" key="4">
    <source>
        <dbReference type="ARBA" id="ARBA00022741"/>
    </source>
</evidence>
<comment type="cofactor">
    <cofactor evidence="1">
        <name>Zn(2+)</name>
        <dbReference type="ChEBI" id="CHEBI:29105"/>
    </cofactor>
</comment>
<reference evidence="9 10" key="1">
    <citation type="submission" date="2020-10" db="EMBL/GenBank/DDBJ databases">
        <title>The Coptis chinensis genome and diversification of protoberbering-type alkaloids.</title>
        <authorList>
            <person name="Wang B."/>
            <person name="Shu S."/>
            <person name="Song C."/>
            <person name="Liu Y."/>
        </authorList>
    </citation>
    <scope>NUCLEOTIDE SEQUENCE [LARGE SCALE GENOMIC DNA]</scope>
    <source>
        <strain evidence="9">HL-2020</strain>
        <tissue evidence="9">Leaf</tissue>
    </source>
</reference>
<name>A0A835I8L8_9MAGN</name>
<dbReference type="GO" id="GO:0004817">
    <property type="term" value="F:cysteine-tRNA ligase activity"/>
    <property type="evidence" value="ECO:0007669"/>
    <property type="project" value="TreeGrafter"/>
</dbReference>
<evidence type="ECO:0000313" key="9">
    <source>
        <dbReference type="EMBL" id="KAF9612167.1"/>
    </source>
</evidence>
<keyword evidence="5" id="KW-0862">Zinc</keyword>
<comment type="caution">
    <text evidence="9">The sequence shown here is derived from an EMBL/GenBank/DDBJ whole genome shotgun (WGS) entry which is preliminary data.</text>
</comment>
<keyword evidence="2" id="KW-0436">Ligase</keyword>
<dbReference type="InterPro" id="IPR024909">
    <property type="entry name" value="Cys-tRNA/MSH_ligase"/>
</dbReference>
<evidence type="ECO:0000256" key="1">
    <source>
        <dbReference type="ARBA" id="ARBA00001947"/>
    </source>
</evidence>
<protein>
    <recommendedName>
        <fullName evidence="11">Cysteinyl-tRNA synthetase</fullName>
    </recommendedName>
</protein>
<dbReference type="Pfam" id="PF23493">
    <property type="entry name" value="CysS_C"/>
    <property type="match status" value="1"/>
</dbReference>
<organism evidence="9 10">
    <name type="scientific">Coptis chinensis</name>
    <dbReference type="NCBI Taxonomy" id="261450"/>
    <lineage>
        <taxon>Eukaryota</taxon>
        <taxon>Viridiplantae</taxon>
        <taxon>Streptophyta</taxon>
        <taxon>Embryophyta</taxon>
        <taxon>Tracheophyta</taxon>
        <taxon>Spermatophyta</taxon>
        <taxon>Magnoliopsida</taxon>
        <taxon>Ranunculales</taxon>
        <taxon>Ranunculaceae</taxon>
        <taxon>Coptidoideae</taxon>
        <taxon>Coptis</taxon>
    </lineage>
</organism>
<evidence type="ECO:0000256" key="6">
    <source>
        <dbReference type="ARBA" id="ARBA00022840"/>
    </source>
</evidence>
<evidence type="ECO:0008006" key="11">
    <source>
        <dbReference type="Google" id="ProtNLM"/>
    </source>
</evidence>
<evidence type="ECO:0000313" key="10">
    <source>
        <dbReference type="Proteomes" id="UP000631114"/>
    </source>
</evidence>
<proteinExistence type="predicted"/>
<keyword evidence="3" id="KW-0479">Metal-binding</keyword>
<dbReference type="InterPro" id="IPR009080">
    <property type="entry name" value="tRNAsynth_Ia_anticodon-bd"/>
</dbReference>
<dbReference type="Proteomes" id="UP000631114">
    <property type="component" value="Unassembled WGS sequence"/>
</dbReference>
<dbReference type="PANTHER" id="PTHR10890:SF25">
    <property type="entry name" value="CYSTEINE--TRNA LIGASE, CHLOROPLASTIC_MITOCHONDRIAL"/>
    <property type="match status" value="1"/>
</dbReference>